<gene>
    <name evidence="1" type="ORF">L227DRAFT_582132</name>
</gene>
<keyword evidence="2" id="KW-1185">Reference proteome</keyword>
<dbReference type="Gene3D" id="3.80.10.10">
    <property type="entry name" value="Ribonuclease Inhibitor"/>
    <property type="match status" value="1"/>
</dbReference>
<dbReference type="SUPFAM" id="SSF52058">
    <property type="entry name" value="L domain-like"/>
    <property type="match status" value="1"/>
</dbReference>
<organism evidence="1 2">
    <name type="scientific">Lentinus tigrinus ALCF2SS1-6</name>
    <dbReference type="NCBI Taxonomy" id="1328759"/>
    <lineage>
        <taxon>Eukaryota</taxon>
        <taxon>Fungi</taxon>
        <taxon>Dikarya</taxon>
        <taxon>Basidiomycota</taxon>
        <taxon>Agaricomycotina</taxon>
        <taxon>Agaricomycetes</taxon>
        <taxon>Polyporales</taxon>
        <taxon>Polyporaceae</taxon>
        <taxon>Lentinus</taxon>
    </lineage>
</organism>
<dbReference type="InterPro" id="IPR032675">
    <property type="entry name" value="LRR_dom_sf"/>
</dbReference>
<dbReference type="OrthoDB" id="2750697at2759"/>
<accession>A0A5C2RQ43</accession>
<sequence length="541" mass="60984">MTATLQALSCDEIIEEILEKLAPGRLPRDVDEQYCLPEDRAQRRLAQRTLARAARVCRAFEGPALNVLWRVVDDILHLLGVLPGYSGVYPYTFTRDITEQEWHRFRRYLVRVRELDAIKYGFVEPFTWTVLRRWCPQGLLLPLLQRVRGFAFDYIGLSHTLLLAPTLDDISIELHKQPSDAMVKMVLQEMMPVLSQVRTLVVSGDAERIELIPTWTFVQLRSLEITCSFTPTLSSLKSLLAFPHLQELSLNLSEMDHLAGIPLNPGFEALQDLRLTGSGLSDVVVFLEMTKPPKLRSFQVQCNRFLEDTTLDSVLSELDTIHAALPSSLLHYHVRFSVVREDVVLITAGGPTAAQLLEPLRSRSDMRTISFHFMDIMIGLTDQDLVSVQELWPSLTAFEFAFGAPLISNIYYNYSYSDDSQSPTLASVVAFVSAHPQLERFAIPSMNLTSPLPALDSLPSTPNHRLRRLRVPFFIPGPSLIELGLLVDKLYPNLDLTDIKSTCNTGFQRGQHFDLLLFGLQAGRRGAHLLDGARLGDLGMF</sequence>
<proteinExistence type="predicted"/>
<protein>
    <recommendedName>
        <fullName evidence="3">F-box domain-containing protein</fullName>
    </recommendedName>
</protein>
<evidence type="ECO:0000313" key="1">
    <source>
        <dbReference type="EMBL" id="RPD52326.1"/>
    </source>
</evidence>
<name>A0A5C2RQ43_9APHY</name>
<dbReference type="Proteomes" id="UP000313359">
    <property type="component" value="Unassembled WGS sequence"/>
</dbReference>
<dbReference type="EMBL" id="ML122373">
    <property type="protein sequence ID" value="RPD52326.1"/>
    <property type="molecule type" value="Genomic_DNA"/>
</dbReference>
<dbReference type="STRING" id="1328759.A0A5C2RQ43"/>
<reference evidence="1" key="1">
    <citation type="journal article" date="2018" name="Genome Biol. Evol.">
        <title>Genomics and development of Lentinus tigrinus, a white-rot wood-decaying mushroom with dimorphic fruiting bodies.</title>
        <authorList>
            <person name="Wu B."/>
            <person name="Xu Z."/>
            <person name="Knudson A."/>
            <person name="Carlson A."/>
            <person name="Chen N."/>
            <person name="Kovaka S."/>
            <person name="LaButti K."/>
            <person name="Lipzen A."/>
            <person name="Pennachio C."/>
            <person name="Riley R."/>
            <person name="Schakwitz W."/>
            <person name="Umezawa K."/>
            <person name="Ohm R.A."/>
            <person name="Grigoriev I.V."/>
            <person name="Nagy L.G."/>
            <person name="Gibbons J."/>
            <person name="Hibbett D."/>
        </authorList>
    </citation>
    <scope>NUCLEOTIDE SEQUENCE [LARGE SCALE GENOMIC DNA]</scope>
    <source>
        <strain evidence="1">ALCF2SS1-6</strain>
    </source>
</reference>
<evidence type="ECO:0000313" key="2">
    <source>
        <dbReference type="Proteomes" id="UP000313359"/>
    </source>
</evidence>
<evidence type="ECO:0008006" key="3">
    <source>
        <dbReference type="Google" id="ProtNLM"/>
    </source>
</evidence>
<dbReference type="AlphaFoldDB" id="A0A5C2RQ43"/>